<accession>A0A8S5NFB1</accession>
<protein>
    <submittedName>
        <fullName evidence="1">Major capsid protein</fullName>
    </submittedName>
</protein>
<proteinExistence type="predicted"/>
<name>A0A8S5NFB1_9CAUD</name>
<dbReference type="EMBL" id="BK015144">
    <property type="protein sequence ID" value="DAD92787.1"/>
    <property type="molecule type" value="Genomic_DNA"/>
</dbReference>
<reference evidence="1" key="1">
    <citation type="journal article" date="2021" name="Proc. Natl. Acad. Sci. U.S.A.">
        <title>A Catalog of Tens of Thousands of Viruses from Human Metagenomes Reveals Hidden Associations with Chronic Diseases.</title>
        <authorList>
            <person name="Tisza M.J."/>
            <person name="Buck C.B."/>
        </authorList>
    </citation>
    <scope>NUCLEOTIDE SEQUENCE</scope>
    <source>
        <strain evidence="1">CtEFi15</strain>
    </source>
</reference>
<sequence>MATNTTATLSAEMIQYLEEKFLERSEARTIHLEGAKKKTLGKNSGTTVTFTKRSPFGLATTPLTEGENPQDEAIRSNKVVATLRGYGKWTKISSMLYNTSIDREMKETIETMGQNAGETIDALVRDVLHQGATVQFANKKTALNGITADDILTVAEIRKAVRTLKKNNAIPYADGFFIGKVGPDTAYNITGDTAWIDAQKYTGRAELYKGELGRLHKVRFIEASSNQKEEASTTTVYSNFIHGQEAFGVVDLAGSGLKKIIIKQSDKGDTSNPLNQFMTIGWKAEAFASAILDPKWIINVKTGAKD</sequence>
<organism evidence="1">
    <name type="scientific">Siphoviridae sp. ctEFi15</name>
    <dbReference type="NCBI Taxonomy" id="2826204"/>
    <lineage>
        <taxon>Viruses</taxon>
        <taxon>Duplodnaviria</taxon>
        <taxon>Heunggongvirae</taxon>
        <taxon>Uroviricota</taxon>
        <taxon>Caudoviricetes</taxon>
    </lineage>
</organism>
<dbReference type="NCBIfam" id="TIGR04387">
    <property type="entry name" value="capsid_maj_N4"/>
    <property type="match status" value="1"/>
</dbReference>
<evidence type="ECO:0000313" key="1">
    <source>
        <dbReference type="EMBL" id="DAD92787.1"/>
    </source>
</evidence>